<reference evidence="1 2" key="1">
    <citation type="submission" date="2024-01" db="EMBL/GenBank/DDBJ databases">
        <title>Genomic insights into the taxonomy and metabolism of the cyanobacterium Pannus brasiliensis CCIBt3594.</title>
        <authorList>
            <person name="Machado M."/>
            <person name="Botero N.B."/>
            <person name="Andreote A.P.D."/>
            <person name="Feitosa A.M.T."/>
            <person name="Popin R."/>
            <person name="Sivonen K."/>
            <person name="Fiore M.F."/>
        </authorList>
    </citation>
    <scope>NUCLEOTIDE SEQUENCE [LARGE SCALE GENOMIC DNA]</scope>
    <source>
        <strain evidence="1 2">CCIBt3594</strain>
    </source>
</reference>
<sequence>MYTIISLAFIAGALIIGYILGWNDGHNLGWTQGKKEGFRETVQDMARQIDRSFKFEDKE</sequence>
<comment type="caution">
    <text evidence="1">The sequence shown here is derived from an EMBL/GenBank/DDBJ whole genome shotgun (WGS) entry which is preliminary data.</text>
</comment>
<accession>A0AAW9R0C5</accession>
<dbReference type="EMBL" id="JBAFSM010000064">
    <property type="protein sequence ID" value="MEG3439893.1"/>
    <property type="molecule type" value="Genomic_DNA"/>
</dbReference>
<organism evidence="1 2">
    <name type="scientific">Pannus brasiliensis CCIBt3594</name>
    <dbReference type="NCBI Taxonomy" id="1427578"/>
    <lineage>
        <taxon>Bacteria</taxon>
        <taxon>Bacillati</taxon>
        <taxon>Cyanobacteriota</taxon>
        <taxon>Cyanophyceae</taxon>
        <taxon>Oscillatoriophycideae</taxon>
        <taxon>Chroococcales</taxon>
        <taxon>Microcystaceae</taxon>
        <taxon>Pannus</taxon>
    </lineage>
</organism>
<evidence type="ECO:0000313" key="1">
    <source>
        <dbReference type="EMBL" id="MEG3439893.1"/>
    </source>
</evidence>
<proteinExistence type="predicted"/>
<keyword evidence="2" id="KW-1185">Reference proteome</keyword>
<dbReference type="AlphaFoldDB" id="A0AAW9R0C5"/>
<evidence type="ECO:0000313" key="2">
    <source>
        <dbReference type="Proteomes" id="UP001328733"/>
    </source>
</evidence>
<protein>
    <submittedName>
        <fullName evidence="1">Uncharacterized protein</fullName>
    </submittedName>
</protein>
<name>A0AAW9R0C5_9CHRO</name>
<dbReference type="Proteomes" id="UP001328733">
    <property type="component" value="Unassembled WGS sequence"/>
</dbReference>
<gene>
    <name evidence="1" type="ORF">V0288_22390</name>
</gene>